<evidence type="ECO:0000256" key="1">
    <source>
        <dbReference type="SAM" id="MobiDB-lite"/>
    </source>
</evidence>
<reference evidence="2" key="1">
    <citation type="submission" date="2020-08" db="EMBL/GenBank/DDBJ databases">
        <title>Multicomponent nature underlies the extraordinary mechanical properties of spider dragline silk.</title>
        <authorList>
            <person name="Kono N."/>
            <person name="Nakamura H."/>
            <person name="Mori M."/>
            <person name="Yoshida Y."/>
            <person name="Ohtoshi R."/>
            <person name="Malay A.D."/>
            <person name="Moran D.A.P."/>
            <person name="Tomita M."/>
            <person name="Numata K."/>
            <person name="Arakawa K."/>
        </authorList>
    </citation>
    <scope>NUCLEOTIDE SEQUENCE</scope>
</reference>
<feature type="compositionally biased region" description="Polar residues" evidence="1">
    <location>
        <begin position="120"/>
        <end position="136"/>
    </location>
</feature>
<evidence type="ECO:0000313" key="2">
    <source>
        <dbReference type="EMBL" id="GFT07065.1"/>
    </source>
</evidence>
<organism evidence="2 3">
    <name type="scientific">Nephila pilipes</name>
    <name type="common">Giant wood spider</name>
    <name type="synonym">Nephila maculata</name>
    <dbReference type="NCBI Taxonomy" id="299642"/>
    <lineage>
        <taxon>Eukaryota</taxon>
        <taxon>Metazoa</taxon>
        <taxon>Ecdysozoa</taxon>
        <taxon>Arthropoda</taxon>
        <taxon>Chelicerata</taxon>
        <taxon>Arachnida</taxon>
        <taxon>Araneae</taxon>
        <taxon>Araneomorphae</taxon>
        <taxon>Entelegynae</taxon>
        <taxon>Araneoidea</taxon>
        <taxon>Nephilidae</taxon>
        <taxon>Nephila</taxon>
    </lineage>
</organism>
<accession>A0A8X6TEP5</accession>
<sequence length="158" mass="17708">MWPLDGHYGILLGSSVCQLFFDPLYYHSAQLYLNEPTFRVVQVVSAVGYNSIGVERPSPLPEGSNRSQAELDTPELHATCRGGIPPRNPCVAYAIGDIKYCGKLCLVAPSYQKQSRKTIRSNPEKQSGTIQKNNQEQSRKTIRNNPEKQYLQISIHSN</sequence>
<dbReference type="Proteomes" id="UP000887013">
    <property type="component" value="Unassembled WGS sequence"/>
</dbReference>
<proteinExistence type="predicted"/>
<protein>
    <submittedName>
        <fullName evidence="2">Uncharacterized protein</fullName>
    </submittedName>
</protein>
<comment type="caution">
    <text evidence="2">The sequence shown here is derived from an EMBL/GenBank/DDBJ whole genome shotgun (WGS) entry which is preliminary data.</text>
</comment>
<name>A0A8X6TEP5_NEPPI</name>
<gene>
    <name evidence="2" type="ORF">NPIL_520371</name>
</gene>
<feature type="region of interest" description="Disordered" evidence="1">
    <location>
        <begin position="116"/>
        <end position="158"/>
    </location>
</feature>
<dbReference type="EMBL" id="BMAW01056694">
    <property type="protein sequence ID" value="GFT07065.1"/>
    <property type="molecule type" value="Genomic_DNA"/>
</dbReference>
<keyword evidence="3" id="KW-1185">Reference proteome</keyword>
<evidence type="ECO:0000313" key="3">
    <source>
        <dbReference type="Proteomes" id="UP000887013"/>
    </source>
</evidence>
<dbReference type="AlphaFoldDB" id="A0A8X6TEP5"/>